<evidence type="ECO:0000313" key="1">
    <source>
        <dbReference type="EMBL" id="SFG75794.1"/>
    </source>
</evidence>
<dbReference type="Proteomes" id="UP000199337">
    <property type="component" value="Unassembled WGS sequence"/>
</dbReference>
<protein>
    <recommendedName>
        <fullName evidence="3">Heavy-metal-associated domain-containing protein</fullName>
    </recommendedName>
</protein>
<evidence type="ECO:0008006" key="3">
    <source>
        <dbReference type="Google" id="ProtNLM"/>
    </source>
</evidence>
<proteinExistence type="predicted"/>
<dbReference type="EMBL" id="FOOX01000009">
    <property type="protein sequence ID" value="SFG75794.1"/>
    <property type="molecule type" value="Genomic_DNA"/>
</dbReference>
<keyword evidence="2" id="KW-1185">Reference proteome</keyword>
<dbReference type="AlphaFoldDB" id="A0A1I2UF37"/>
<sequence length="66" mass="7711">MAIITLEIPRKKTGEEVVKKLLSKPGIEQVDIIGDKVKIRYDPFSILPFSIERWVRETKVFPFYFG</sequence>
<accession>A0A1I2UF37</accession>
<evidence type="ECO:0000313" key="2">
    <source>
        <dbReference type="Proteomes" id="UP000199337"/>
    </source>
</evidence>
<name>A0A1I2UF37_9FIRM</name>
<organism evidence="1 2">
    <name type="scientific">Desulfotruncus arcticus DSM 17038</name>
    <dbReference type="NCBI Taxonomy" id="1121424"/>
    <lineage>
        <taxon>Bacteria</taxon>
        <taxon>Bacillati</taxon>
        <taxon>Bacillota</taxon>
        <taxon>Clostridia</taxon>
        <taxon>Eubacteriales</taxon>
        <taxon>Desulfallaceae</taxon>
        <taxon>Desulfotruncus</taxon>
    </lineage>
</organism>
<gene>
    <name evidence="1" type="ORF">SAMN05660649_02588</name>
</gene>
<dbReference type="OrthoDB" id="9781621at2"/>
<reference evidence="2" key="1">
    <citation type="submission" date="2016-10" db="EMBL/GenBank/DDBJ databases">
        <authorList>
            <person name="Varghese N."/>
            <person name="Submissions S."/>
        </authorList>
    </citation>
    <scope>NUCLEOTIDE SEQUENCE [LARGE SCALE GENOMIC DNA]</scope>
    <source>
        <strain evidence="2">DSM 17038</strain>
    </source>
</reference>
<dbReference type="RefSeq" id="WP_092471797.1">
    <property type="nucleotide sequence ID" value="NZ_FOOX01000009.1"/>
</dbReference>